<keyword evidence="14" id="KW-1185">Reference proteome</keyword>
<comment type="subcellular location">
    <subcellularLocation>
        <location evidence="1">Membrane</location>
        <topology evidence="1">Multi-pass membrane protein</topology>
    </subcellularLocation>
</comment>
<evidence type="ECO:0000256" key="5">
    <source>
        <dbReference type="ARBA" id="ARBA00022741"/>
    </source>
</evidence>
<dbReference type="FunFam" id="3.40.50.300:FF:000997">
    <property type="entry name" value="Multidrug resistance-associated protein 1"/>
    <property type="match status" value="1"/>
</dbReference>
<feature type="transmembrane region" description="Helical" evidence="10">
    <location>
        <begin position="1089"/>
        <end position="1110"/>
    </location>
</feature>
<dbReference type="SUPFAM" id="SSF52540">
    <property type="entry name" value="P-loop containing nucleoside triphosphate hydrolases"/>
    <property type="match status" value="2"/>
</dbReference>
<keyword evidence="8 10" id="KW-0472">Membrane</keyword>
<dbReference type="PROSITE" id="PS50893">
    <property type="entry name" value="ABC_TRANSPORTER_2"/>
    <property type="match status" value="2"/>
</dbReference>
<evidence type="ECO:0000256" key="3">
    <source>
        <dbReference type="ARBA" id="ARBA00022448"/>
    </source>
</evidence>
<keyword evidence="3" id="KW-0813">Transport</keyword>
<evidence type="ECO:0000313" key="13">
    <source>
        <dbReference type="EMBL" id="WOO81665.1"/>
    </source>
</evidence>
<dbReference type="FunFam" id="3.40.50.300:FF:000565">
    <property type="entry name" value="ABC bile acid transporter"/>
    <property type="match status" value="1"/>
</dbReference>
<dbReference type="GO" id="GO:0016020">
    <property type="term" value="C:membrane"/>
    <property type="evidence" value="ECO:0007669"/>
    <property type="project" value="UniProtKB-SubCell"/>
</dbReference>
<evidence type="ECO:0000256" key="2">
    <source>
        <dbReference type="ARBA" id="ARBA00009726"/>
    </source>
</evidence>
<dbReference type="SUPFAM" id="SSF90123">
    <property type="entry name" value="ABC transporter transmembrane region"/>
    <property type="match status" value="2"/>
</dbReference>
<reference evidence="13" key="1">
    <citation type="submission" date="2023-10" db="EMBL/GenBank/DDBJ databases">
        <authorList>
            <person name="Noh H."/>
        </authorList>
    </citation>
    <scope>NUCLEOTIDE SEQUENCE</scope>
    <source>
        <strain evidence="13">DUCC4014</strain>
    </source>
</reference>
<name>A0AAF0Y7T3_9TREE</name>
<evidence type="ECO:0000256" key="8">
    <source>
        <dbReference type="ARBA" id="ARBA00023136"/>
    </source>
</evidence>
<evidence type="ECO:0000256" key="6">
    <source>
        <dbReference type="ARBA" id="ARBA00022840"/>
    </source>
</evidence>
<dbReference type="InterPro" id="IPR027417">
    <property type="entry name" value="P-loop_NTPase"/>
</dbReference>
<dbReference type="PROSITE" id="PS50929">
    <property type="entry name" value="ABC_TM1F"/>
    <property type="match status" value="2"/>
</dbReference>
<feature type="transmembrane region" description="Helical" evidence="10">
    <location>
        <begin position="427"/>
        <end position="447"/>
    </location>
</feature>
<feature type="transmembrane region" description="Helical" evidence="10">
    <location>
        <begin position="853"/>
        <end position="874"/>
    </location>
</feature>
<dbReference type="GO" id="GO:0016887">
    <property type="term" value="F:ATP hydrolysis activity"/>
    <property type="evidence" value="ECO:0007669"/>
    <property type="project" value="InterPro"/>
</dbReference>
<feature type="region of interest" description="Disordered" evidence="9">
    <location>
        <begin position="805"/>
        <end position="838"/>
    </location>
</feature>
<dbReference type="GO" id="GO:0005524">
    <property type="term" value="F:ATP binding"/>
    <property type="evidence" value="ECO:0007669"/>
    <property type="project" value="UniProtKB-KW"/>
</dbReference>
<keyword evidence="4 10" id="KW-0812">Transmembrane</keyword>
<evidence type="ECO:0000259" key="12">
    <source>
        <dbReference type="PROSITE" id="PS50929"/>
    </source>
</evidence>
<keyword evidence="6" id="KW-0067">ATP-binding</keyword>
<dbReference type="CDD" id="cd03250">
    <property type="entry name" value="ABCC_MRP_domain1"/>
    <property type="match status" value="1"/>
</dbReference>
<dbReference type="EMBL" id="CP086716">
    <property type="protein sequence ID" value="WOO81665.1"/>
    <property type="molecule type" value="Genomic_DNA"/>
</dbReference>
<proteinExistence type="inferred from homology"/>
<feature type="transmembrane region" description="Helical" evidence="10">
    <location>
        <begin position="343"/>
        <end position="364"/>
    </location>
</feature>
<dbReference type="GeneID" id="87808418"/>
<dbReference type="InterPro" id="IPR003593">
    <property type="entry name" value="AAA+_ATPase"/>
</dbReference>
<dbReference type="SMART" id="SM00382">
    <property type="entry name" value="AAA"/>
    <property type="match status" value="2"/>
</dbReference>
<feature type="compositionally biased region" description="Pro residues" evidence="9">
    <location>
        <begin position="564"/>
        <end position="575"/>
    </location>
</feature>
<feature type="region of interest" description="Disordered" evidence="9">
    <location>
        <begin position="525"/>
        <end position="579"/>
    </location>
</feature>
<feature type="transmembrane region" description="Helical" evidence="10">
    <location>
        <begin position="905"/>
        <end position="926"/>
    </location>
</feature>
<feature type="transmembrane region" description="Helical" evidence="10">
    <location>
        <begin position="317"/>
        <end position="336"/>
    </location>
</feature>
<gene>
    <name evidence="13" type="primary">fer6_2</name>
    <name evidence="13" type="ORF">LOC62_03G005188</name>
</gene>
<feature type="domain" description="ABC transporter" evidence="11">
    <location>
        <begin position="1179"/>
        <end position="1421"/>
    </location>
</feature>
<evidence type="ECO:0000313" key="14">
    <source>
        <dbReference type="Proteomes" id="UP000827549"/>
    </source>
</evidence>
<feature type="compositionally biased region" description="Basic residues" evidence="9">
    <location>
        <begin position="534"/>
        <end position="544"/>
    </location>
</feature>
<evidence type="ECO:0000256" key="7">
    <source>
        <dbReference type="ARBA" id="ARBA00022989"/>
    </source>
</evidence>
<dbReference type="Proteomes" id="UP000827549">
    <property type="component" value="Chromosome 3"/>
</dbReference>
<dbReference type="RefSeq" id="XP_062627697.1">
    <property type="nucleotide sequence ID" value="XM_062771713.1"/>
</dbReference>
<feature type="transmembrane region" description="Helical" evidence="10">
    <location>
        <begin position="977"/>
        <end position="994"/>
    </location>
</feature>
<feature type="transmembrane region" description="Helical" evidence="10">
    <location>
        <begin position="938"/>
        <end position="956"/>
    </location>
</feature>
<dbReference type="PANTHER" id="PTHR24223">
    <property type="entry name" value="ATP-BINDING CASSETTE SUB-FAMILY C"/>
    <property type="match status" value="1"/>
</dbReference>
<dbReference type="Pfam" id="PF00005">
    <property type="entry name" value="ABC_tran"/>
    <property type="match status" value="2"/>
</dbReference>
<dbReference type="InterPro" id="IPR017871">
    <property type="entry name" value="ABC_transporter-like_CS"/>
</dbReference>
<dbReference type="FunFam" id="1.20.1560.10:FF:000010">
    <property type="entry name" value="Multidrug resistance-associated ABC transporter"/>
    <property type="match status" value="1"/>
</dbReference>
<feature type="domain" description="ABC transmembrane type-1" evidence="12">
    <location>
        <begin position="198"/>
        <end position="482"/>
    </location>
</feature>
<dbReference type="InterPro" id="IPR050173">
    <property type="entry name" value="ABC_transporter_C-like"/>
</dbReference>
<feature type="domain" description="ABC transporter" evidence="11">
    <location>
        <begin position="558"/>
        <end position="785"/>
    </location>
</feature>
<evidence type="ECO:0000259" key="11">
    <source>
        <dbReference type="PROSITE" id="PS50893"/>
    </source>
</evidence>
<keyword evidence="5" id="KW-0547">Nucleotide-binding</keyword>
<evidence type="ECO:0000256" key="9">
    <source>
        <dbReference type="SAM" id="MobiDB-lite"/>
    </source>
</evidence>
<accession>A0AAF0Y7T3</accession>
<dbReference type="CDD" id="cd18597">
    <property type="entry name" value="ABC_6TM_YOR1_D1_like"/>
    <property type="match status" value="1"/>
</dbReference>
<dbReference type="CDD" id="cd18606">
    <property type="entry name" value="ABC_6TM_YOR1_D2_like"/>
    <property type="match status" value="1"/>
</dbReference>
<protein>
    <submittedName>
        <fullName evidence="13">Multidrug resistance protein fer6</fullName>
    </submittedName>
</protein>
<organism evidence="13 14">
    <name type="scientific">Vanrija pseudolonga</name>
    <dbReference type="NCBI Taxonomy" id="143232"/>
    <lineage>
        <taxon>Eukaryota</taxon>
        <taxon>Fungi</taxon>
        <taxon>Dikarya</taxon>
        <taxon>Basidiomycota</taxon>
        <taxon>Agaricomycotina</taxon>
        <taxon>Tremellomycetes</taxon>
        <taxon>Trichosporonales</taxon>
        <taxon>Trichosporonaceae</taxon>
        <taxon>Vanrija</taxon>
    </lineage>
</organism>
<evidence type="ECO:0000256" key="1">
    <source>
        <dbReference type="ARBA" id="ARBA00004141"/>
    </source>
</evidence>
<sequence length="1439" mass="158209">MAKDKDRDLDDADDEKEIVATAAADGDKPRWHLFRPSTPPPVPESIDDAKEIPLATASWFSRMVVAWMDPLMAVGFKRPLQSPDLWKMDKSRQAEVVCTRLLDNIAKRQAARKEYNAQLATAKPSAWRRTRWTAKAAYRRKLGSEYADYGSDSTYAARVATLEAEWRGKSGKQGGGNAIARALLDSFPALWYAAPYKLISDAVIITSPLLTKEIIRFSQHEYAYRHGTPGVSQPNMGRGIGMAFGLFVMYLVQSVGQAQFFFLAQHEGALARAAMIQAIYRTTFNHSVASRAKNTTGKLMAHLSADISRIDMVAMQFHFIWAAPISLIVALILLCLQIGASGIIGFLVILVLAPLQAWLTKWGLELRRKSMVFTESRSKLLQELLSSMSTIKMFTYELPFLSRLNGIRASEMLSLRNMLFLRSAGDSMMFALPTIGSVFAFIMYSALNPTMDIANLFTAVTYFGAIQTPLGQIPRVLASFADVINALERVSSVFDAESREETKTIDPDLDVAVRVKEATFQWVEVPTDEDDSKKKKKKDKKGKKDKGSNKSSAVPSAAATPDRTPTPTPTPPPAEPFSVRDLNLEIPRGQLVGIIGPVGSGKSSILQGLLGEMKTLAGSVAFGGTIGYCQQSAWIQNATIRDNILFGQPWDEAKYWSVIARASLTRDLEILADGDLTEIGEKGINISGGQKQRINIARALYFDADVILLDDPLSALDAHVGRSVFNDAILGLRKAGKTVLLVTHGLHFLPQVDYIYTVDDGRVAQQGTYAELMASDEGAFKELMDAFGGGHGEFEHAADEEEAIEDEGKGKAVDSDEETAAGEKRKGAGEGKLEGKLTTDEERKTGAVGPKVYGAYLSAGGLWWIPVVVLMAILMQGSQLMSTVWLTYWQTDSFHRKQPFYQGMYAMLGISSAFFTLFTGMSITTLSVNASRNLFSKALHHVFFSPMSFFDTTPLGRIMGIFSKDVDAMDNMVPDTFRYTLIIICMLIGSIVIIAIHFPYFVGVVAGVCILYGFIVFFYRRTAREVKRLDSMHRSLLYSHFSESLTGLATIRAYGETERFLTHNADLIDLQDRAYILTKADEAWLEARLGIAGSLLILAVALMCTAGGGSINPGQVALTLNYMVQVTIMLGALLHIGTMLENAMNAVERTLFYSDGHLPQEKAYELDTDPKDWPTNGAIALDKVVMSYRPGQPIVLKGVSVDIGSGERVGIVGRTGAGKTSITVALYRIAELLSGTISIDGLDISTLGLKKLRSSLAVIPQDPVLFSGTIRTNLDPFENYPDSQLYDALQRAGLIKAGDQQQQQQQQRFTLDSAIDDGGANLSIGQRSLVSLARAIVKDSKIMVLDEATAAVDLETDAEIQRAIREECKRSSKTLLCIAHRLRTIIGWDKILVMDAGEVVDFAPPLELFDKEDSVFRSMCDQSRIDREEIMRARLDSSV</sequence>
<dbReference type="Gene3D" id="3.40.50.300">
    <property type="entry name" value="P-loop containing nucleotide triphosphate hydrolases"/>
    <property type="match status" value="2"/>
</dbReference>
<dbReference type="PROSITE" id="PS00211">
    <property type="entry name" value="ABC_TRANSPORTER_1"/>
    <property type="match status" value="1"/>
</dbReference>
<feature type="domain" description="ABC transmembrane type-1" evidence="12">
    <location>
        <begin position="867"/>
        <end position="1142"/>
    </location>
</feature>
<comment type="similarity">
    <text evidence="2">Belongs to the ABC transporter superfamily. ABCC family. Conjugate transporter (TC 3.A.1.208) subfamily.</text>
</comment>
<feature type="transmembrane region" description="Helical" evidence="10">
    <location>
        <begin position="1122"/>
        <end position="1140"/>
    </location>
</feature>
<dbReference type="InterPro" id="IPR011527">
    <property type="entry name" value="ABC1_TM_dom"/>
</dbReference>
<evidence type="ECO:0000256" key="4">
    <source>
        <dbReference type="ARBA" id="ARBA00022692"/>
    </source>
</evidence>
<dbReference type="Gene3D" id="1.20.1560.10">
    <property type="entry name" value="ABC transporter type 1, transmembrane domain"/>
    <property type="match status" value="2"/>
</dbReference>
<dbReference type="Pfam" id="PF00664">
    <property type="entry name" value="ABC_membrane"/>
    <property type="match status" value="2"/>
</dbReference>
<dbReference type="PANTHER" id="PTHR24223:SF456">
    <property type="entry name" value="MULTIDRUG RESISTANCE-ASSOCIATED PROTEIN LETHAL(2)03659"/>
    <property type="match status" value="1"/>
</dbReference>
<feature type="transmembrane region" description="Helical" evidence="10">
    <location>
        <begin position="1000"/>
        <end position="1019"/>
    </location>
</feature>
<evidence type="ECO:0000256" key="10">
    <source>
        <dbReference type="SAM" id="Phobius"/>
    </source>
</evidence>
<dbReference type="CDD" id="cd03244">
    <property type="entry name" value="ABCC_MRP_domain2"/>
    <property type="match status" value="1"/>
</dbReference>
<feature type="compositionally biased region" description="Low complexity" evidence="9">
    <location>
        <begin position="549"/>
        <end position="563"/>
    </location>
</feature>
<dbReference type="InterPro" id="IPR003439">
    <property type="entry name" value="ABC_transporter-like_ATP-bd"/>
</dbReference>
<keyword evidence="7 10" id="KW-1133">Transmembrane helix</keyword>
<feature type="compositionally biased region" description="Basic and acidic residues" evidence="9">
    <location>
        <begin position="821"/>
        <end position="838"/>
    </location>
</feature>
<dbReference type="InterPro" id="IPR036640">
    <property type="entry name" value="ABC1_TM_sf"/>
</dbReference>
<dbReference type="GO" id="GO:0140359">
    <property type="term" value="F:ABC-type transporter activity"/>
    <property type="evidence" value="ECO:0007669"/>
    <property type="project" value="InterPro"/>
</dbReference>